<keyword evidence="9" id="KW-1185">Reference proteome</keyword>
<keyword evidence="1 6" id="KW-0732">Signal</keyword>
<dbReference type="GO" id="GO:0098742">
    <property type="term" value="P:cell-cell adhesion via plasma-membrane adhesion molecules"/>
    <property type="evidence" value="ECO:0007669"/>
    <property type="project" value="TreeGrafter"/>
</dbReference>
<dbReference type="AlphaFoldDB" id="A0A9Q1FPC2"/>
<dbReference type="Gene3D" id="2.60.40.10">
    <property type="entry name" value="Immunoglobulins"/>
    <property type="match status" value="5"/>
</dbReference>
<feature type="compositionally biased region" description="Polar residues" evidence="4">
    <location>
        <begin position="789"/>
        <end position="802"/>
    </location>
</feature>
<evidence type="ECO:0000259" key="7">
    <source>
        <dbReference type="PROSITE" id="PS50835"/>
    </source>
</evidence>
<dbReference type="PANTHER" id="PTHR11481">
    <property type="entry name" value="IMMUNOGLOBULIN FC RECEPTOR"/>
    <property type="match status" value="1"/>
</dbReference>
<dbReference type="EMBL" id="JAINUF010000004">
    <property type="protein sequence ID" value="KAJ8363598.1"/>
    <property type="molecule type" value="Genomic_DNA"/>
</dbReference>
<feature type="compositionally biased region" description="Polar residues" evidence="4">
    <location>
        <begin position="723"/>
        <end position="733"/>
    </location>
</feature>
<dbReference type="Pfam" id="PF17736">
    <property type="entry name" value="Ig_C17orf99"/>
    <property type="match status" value="1"/>
</dbReference>
<feature type="domain" description="Ig-like" evidence="7">
    <location>
        <begin position="63"/>
        <end position="160"/>
    </location>
</feature>
<keyword evidence="5" id="KW-0812">Transmembrane</keyword>
<name>A0A9Q1FPC2_SYNKA</name>
<dbReference type="SUPFAM" id="SSF48726">
    <property type="entry name" value="Immunoglobulin"/>
    <property type="match status" value="4"/>
</dbReference>
<keyword evidence="5" id="KW-1133">Transmembrane helix</keyword>
<dbReference type="InterPro" id="IPR050488">
    <property type="entry name" value="Ig_Fc_receptor"/>
</dbReference>
<organism evidence="8 9">
    <name type="scientific">Synaphobranchus kaupii</name>
    <name type="common">Kaup's arrowtooth eel</name>
    <dbReference type="NCBI Taxonomy" id="118154"/>
    <lineage>
        <taxon>Eukaryota</taxon>
        <taxon>Metazoa</taxon>
        <taxon>Chordata</taxon>
        <taxon>Craniata</taxon>
        <taxon>Vertebrata</taxon>
        <taxon>Euteleostomi</taxon>
        <taxon>Actinopterygii</taxon>
        <taxon>Neopterygii</taxon>
        <taxon>Teleostei</taxon>
        <taxon>Anguilliformes</taxon>
        <taxon>Synaphobranchidae</taxon>
        <taxon>Synaphobranchus</taxon>
    </lineage>
</organism>
<evidence type="ECO:0000313" key="8">
    <source>
        <dbReference type="EMBL" id="KAJ8363598.1"/>
    </source>
</evidence>
<sequence>MWHSPPVRPPAVFLLPWLLAFPVTSVPRAMWANQLPPLRMGLQPLYPLLLALLATWQVAETLPVLIIESVKLTVLPGHHVESGTNVTLQCDPQITSSTGHPLTHQYTFYRDSTTVYTKNTTTGSPLAYLIPQARVANSGSYKCSVTVHGKHSESSSKLLNVTGLQTPVLFINKSFVTEGEEVTASCSAPKEFGSFYFYFYEGSKEVKKMATSSNVVKAELKFTSQGNKSLYCEYVIDLQPGVIRSSKSTTSQVYVQELSIRPSIEILPSTNIIEGDILQITCNVSGSRQKSITVYVSKDSDIKQNGEDSIVYVKKVLSDDSGVYECKSMMGNVLKSVNSSVVVSELFSKPILTMEPHEVFEKESFSLACSSANISTERIQQNDVKYSLYNNGRLLTAGDFRGKFSNKAHTSHNGNYTCEAVAKMIRKPSNVIVFKAKVLVSKPLINVFDKVIVGKPFRVHCHCENGSLPISYTLLNNKVTQQPIMRVREPNYKAFFTVTIRRKEDIRNFTCEAENNGYSSKKESEALNVTVIEPVSNPTLLIMPNYGKVTEGEELYLACSVREGSPPITFKWYRDGLDQPMYTTTTKERSESYTLGHAIGDHSGKYHCVAVNWANEAVPSKVAVISVSLARWKKVLIGAFCLLLLAALVGFGCYRYRAKRGKRETATELSVKPSSPKSEDSLTVSLAHDTEVYNAHKGAAPHFDGTEGRAANGTRDSVASLPVNGSNRSSYNSVDVGGRSVWSERESDSDTDNQSSEEAPKEPDVEYTEVVHLQPADGSRAPVRKGTDTVYSELQNSSQGVADQSGYGSVEYAQLNHGQPEPV</sequence>
<feature type="region of interest" description="Disordered" evidence="4">
    <location>
        <begin position="698"/>
        <end position="823"/>
    </location>
</feature>
<dbReference type="InterPro" id="IPR007110">
    <property type="entry name" value="Ig-like_dom"/>
</dbReference>
<dbReference type="InterPro" id="IPR003598">
    <property type="entry name" value="Ig_sub2"/>
</dbReference>
<dbReference type="InterPro" id="IPR003599">
    <property type="entry name" value="Ig_sub"/>
</dbReference>
<evidence type="ECO:0000256" key="4">
    <source>
        <dbReference type="SAM" id="MobiDB-lite"/>
    </source>
</evidence>
<dbReference type="SMART" id="SM00409">
    <property type="entry name" value="IG"/>
    <property type="match status" value="5"/>
</dbReference>
<dbReference type="GO" id="GO:0004888">
    <property type="term" value="F:transmembrane signaling receptor activity"/>
    <property type="evidence" value="ECO:0007669"/>
    <property type="project" value="TreeGrafter"/>
</dbReference>
<dbReference type="Pfam" id="PF13927">
    <property type="entry name" value="Ig_3"/>
    <property type="match status" value="1"/>
</dbReference>
<reference evidence="8" key="1">
    <citation type="journal article" date="2023" name="Science">
        <title>Genome structures resolve the early diversification of teleost fishes.</title>
        <authorList>
            <person name="Parey E."/>
            <person name="Louis A."/>
            <person name="Montfort J."/>
            <person name="Bouchez O."/>
            <person name="Roques C."/>
            <person name="Iampietro C."/>
            <person name="Lluch J."/>
            <person name="Castinel A."/>
            <person name="Donnadieu C."/>
            <person name="Desvignes T."/>
            <person name="Floi Bucao C."/>
            <person name="Jouanno E."/>
            <person name="Wen M."/>
            <person name="Mejri S."/>
            <person name="Dirks R."/>
            <person name="Jansen H."/>
            <person name="Henkel C."/>
            <person name="Chen W.J."/>
            <person name="Zahm M."/>
            <person name="Cabau C."/>
            <person name="Klopp C."/>
            <person name="Thompson A.W."/>
            <person name="Robinson-Rechavi M."/>
            <person name="Braasch I."/>
            <person name="Lecointre G."/>
            <person name="Bobe J."/>
            <person name="Postlethwait J.H."/>
            <person name="Berthelot C."/>
            <person name="Roest Crollius H."/>
            <person name="Guiguen Y."/>
        </authorList>
    </citation>
    <scope>NUCLEOTIDE SEQUENCE</scope>
    <source>
        <strain evidence="8">WJC10195</strain>
    </source>
</reference>
<feature type="chain" id="PRO_5040356452" description="Ig-like domain-containing protein" evidence="6">
    <location>
        <begin position="26"/>
        <end position="823"/>
    </location>
</feature>
<evidence type="ECO:0000256" key="1">
    <source>
        <dbReference type="ARBA" id="ARBA00022729"/>
    </source>
</evidence>
<dbReference type="GO" id="GO:0009897">
    <property type="term" value="C:external side of plasma membrane"/>
    <property type="evidence" value="ECO:0007669"/>
    <property type="project" value="TreeGrafter"/>
</dbReference>
<evidence type="ECO:0000256" key="3">
    <source>
        <dbReference type="ARBA" id="ARBA00023180"/>
    </source>
</evidence>
<keyword evidence="3" id="KW-0325">Glycoprotein</keyword>
<dbReference type="SMART" id="SM00408">
    <property type="entry name" value="IGc2"/>
    <property type="match status" value="3"/>
</dbReference>
<evidence type="ECO:0000256" key="2">
    <source>
        <dbReference type="ARBA" id="ARBA00023157"/>
    </source>
</evidence>
<comment type="caution">
    <text evidence="8">The sequence shown here is derived from an EMBL/GenBank/DDBJ whole genome shotgun (WGS) entry which is preliminary data.</text>
</comment>
<feature type="signal peptide" evidence="6">
    <location>
        <begin position="1"/>
        <end position="25"/>
    </location>
</feature>
<evidence type="ECO:0000313" key="9">
    <source>
        <dbReference type="Proteomes" id="UP001152622"/>
    </source>
</evidence>
<feature type="transmembrane region" description="Helical" evidence="5">
    <location>
        <begin position="635"/>
        <end position="654"/>
    </location>
</feature>
<dbReference type="InterPro" id="IPR040878">
    <property type="entry name" value="IL-40-like_Ig"/>
</dbReference>
<gene>
    <name evidence="8" type="ORF">SKAU_G00124290</name>
</gene>
<dbReference type="InterPro" id="IPR036179">
    <property type="entry name" value="Ig-like_dom_sf"/>
</dbReference>
<dbReference type="InterPro" id="IPR013783">
    <property type="entry name" value="Ig-like_fold"/>
</dbReference>
<dbReference type="GO" id="GO:0006955">
    <property type="term" value="P:immune response"/>
    <property type="evidence" value="ECO:0007669"/>
    <property type="project" value="TreeGrafter"/>
</dbReference>
<dbReference type="PROSITE" id="PS50835">
    <property type="entry name" value="IG_LIKE"/>
    <property type="match status" value="3"/>
</dbReference>
<dbReference type="GO" id="GO:0007166">
    <property type="term" value="P:cell surface receptor signaling pathway"/>
    <property type="evidence" value="ECO:0007669"/>
    <property type="project" value="TreeGrafter"/>
</dbReference>
<evidence type="ECO:0000256" key="6">
    <source>
        <dbReference type="SAM" id="SignalP"/>
    </source>
</evidence>
<dbReference type="PANTHER" id="PTHR11481:SF125">
    <property type="entry name" value="PLATELET ENDOTHELIAL CELL ADHESION MOLECULE-LIKE ISOFORM X1"/>
    <property type="match status" value="1"/>
</dbReference>
<keyword evidence="5" id="KW-0472">Membrane</keyword>
<keyword evidence="2" id="KW-1015">Disulfide bond</keyword>
<dbReference type="Proteomes" id="UP001152622">
    <property type="component" value="Chromosome 4"/>
</dbReference>
<protein>
    <recommendedName>
        <fullName evidence="7">Ig-like domain-containing protein</fullName>
    </recommendedName>
</protein>
<dbReference type="Pfam" id="PF13895">
    <property type="entry name" value="Ig_2"/>
    <property type="match status" value="2"/>
</dbReference>
<dbReference type="OrthoDB" id="9950534at2759"/>
<evidence type="ECO:0000256" key="5">
    <source>
        <dbReference type="SAM" id="Phobius"/>
    </source>
</evidence>
<proteinExistence type="predicted"/>
<feature type="domain" description="Ig-like" evidence="7">
    <location>
        <begin position="538"/>
        <end position="626"/>
    </location>
</feature>
<feature type="domain" description="Ig-like" evidence="7">
    <location>
        <begin position="262"/>
        <end position="344"/>
    </location>
</feature>
<accession>A0A9Q1FPC2</accession>